<dbReference type="RefSeq" id="WP_013496123.1">
    <property type="nucleotide sequence ID" value="NC_014831.1"/>
</dbReference>
<dbReference type="HOGENOM" id="CLU_3030979_0_0_9"/>
<dbReference type="Proteomes" id="UP000008915">
    <property type="component" value="Chromosome"/>
</dbReference>
<dbReference type="AlphaFoldDB" id="E6SHM7"/>
<dbReference type="EMBL" id="CP002344">
    <property type="protein sequence ID" value="ADU51822.1"/>
    <property type="molecule type" value="Genomic_DNA"/>
</dbReference>
<accession>E6SHM7</accession>
<evidence type="ECO:0000313" key="2">
    <source>
        <dbReference type="Proteomes" id="UP000008915"/>
    </source>
</evidence>
<reference evidence="1 2" key="1">
    <citation type="journal article" date="2010" name="Stand. Genomic Sci.">
        <title>Complete genome sequence of Thermaerobacter marianensis type strain (7p75a).</title>
        <authorList>
            <person name="Han C."/>
            <person name="Gu W."/>
            <person name="Zhang X."/>
            <person name="Lapidus A."/>
            <person name="Nolan M."/>
            <person name="Copeland A."/>
            <person name="Lucas S."/>
            <person name="Del Rio T.G."/>
            <person name="Tice H."/>
            <person name="Cheng J.F."/>
            <person name="Tapia R."/>
            <person name="Goodwin L."/>
            <person name="Pitluck S."/>
            <person name="Pagani I."/>
            <person name="Ivanova N."/>
            <person name="Mavromatis K."/>
            <person name="Mikhailova N."/>
            <person name="Pati A."/>
            <person name="Chen A."/>
            <person name="Palaniappan K."/>
            <person name="Land M."/>
            <person name="Hauser L."/>
            <person name="Chang Y.J."/>
            <person name="Jeffries C.D."/>
            <person name="Schneider S."/>
            <person name="Rohde M."/>
            <person name="Goker M."/>
            <person name="Pukall R."/>
            <person name="Woyke T."/>
            <person name="Bristow J."/>
            <person name="Eisen J.A."/>
            <person name="Markowitz V."/>
            <person name="Hugenholtz P."/>
            <person name="Kyrpides N.C."/>
            <person name="Klenk H.P."/>
            <person name="Detter J.C."/>
        </authorList>
    </citation>
    <scope>NUCLEOTIDE SEQUENCE [LARGE SCALE GENOMIC DNA]</scope>
    <source>
        <strain evidence="2">ATCC 700841 / DSM 12885 / JCM 10246 / 7p75a</strain>
    </source>
</reference>
<gene>
    <name evidence="1" type="ordered locus">Tmar_1714</name>
</gene>
<dbReference type="KEGG" id="tmr:Tmar_1714"/>
<proteinExistence type="predicted"/>
<organism evidence="1 2">
    <name type="scientific">Thermaerobacter marianensis (strain ATCC 700841 / DSM 12885 / JCM 10246 / 7p75a)</name>
    <dbReference type="NCBI Taxonomy" id="644966"/>
    <lineage>
        <taxon>Bacteria</taxon>
        <taxon>Bacillati</taxon>
        <taxon>Bacillota</taxon>
        <taxon>Clostridia</taxon>
        <taxon>Eubacteriales</taxon>
        <taxon>Clostridiales Family XVII. Incertae Sedis</taxon>
        <taxon>Thermaerobacter</taxon>
    </lineage>
</organism>
<evidence type="ECO:0000313" key="1">
    <source>
        <dbReference type="EMBL" id="ADU51822.1"/>
    </source>
</evidence>
<name>E6SHM7_THEM7</name>
<sequence length="55" mass="6042">MASTVGMIHDPVTDRLERVDLIFPAPVPRDGVLVVRFTSPSVVLEGPFTVQIPLR</sequence>
<keyword evidence="2" id="KW-1185">Reference proteome</keyword>
<protein>
    <submittedName>
        <fullName evidence="1">Uncharacterized protein</fullName>
    </submittedName>
</protein>
<reference evidence="2" key="2">
    <citation type="journal article" date="2010" name="Stand. Genomic Sci.">
        <title>Complete genome sequence of Thermaerobacter marianensis type strain (7p75aT).</title>
        <authorList>
            <person name="Han C."/>
            <person name="Gu W."/>
            <person name="Zhang X."/>
            <person name="Lapidus A."/>
            <person name="Nolan M."/>
            <person name="Copeland A."/>
            <person name="Lucas S."/>
            <person name="Glavina Del Rio T."/>
            <person name="Tice H."/>
            <person name="Cheng J."/>
            <person name="Tapia R."/>
            <person name="Goodwin L."/>
            <person name="Pitluck S."/>
            <person name="Pagani I."/>
            <person name="Ivanova N."/>
            <person name="Mavromatis K."/>
            <person name="Mikhailova N."/>
            <person name="Pati A."/>
            <person name="Chen A."/>
            <person name="Palaniappan K."/>
            <person name="Land M."/>
            <person name="Hauser L."/>
            <person name="Chang Y."/>
            <person name="Jeffries C."/>
            <person name="Schneider S."/>
            <person name="Rohde M."/>
            <person name="Goker M."/>
            <person name="Pukall R."/>
            <person name="Woyke T."/>
            <person name="Bristow J."/>
            <person name="Eisen J."/>
            <person name="Markowitz V."/>
            <person name="Hugenholtz P."/>
            <person name="Kyrpides N."/>
            <person name="Klenk H."/>
            <person name="Detter J."/>
        </authorList>
    </citation>
    <scope>NUCLEOTIDE SEQUENCE [LARGE SCALE GENOMIC DNA]</scope>
    <source>
        <strain evidence="2">ATCC 700841 / DSM 12885 / JCM 10246 / 7p75a</strain>
    </source>
</reference>